<organism evidence="3 4">
    <name type="scientific">Sphingomonas anseongensis</name>
    <dbReference type="NCBI Taxonomy" id="2908207"/>
    <lineage>
        <taxon>Bacteria</taxon>
        <taxon>Pseudomonadati</taxon>
        <taxon>Pseudomonadota</taxon>
        <taxon>Alphaproteobacteria</taxon>
        <taxon>Sphingomonadales</taxon>
        <taxon>Sphingomonadaceae</taxon>
        <taxon>Sphingomonas</taxon>
    </lineage>
</organism>
<dbReference type="Proteomes" id="UP001165343">
    <property type="component" value="Unassembled WGS sequence"/>
</dbReference>
<evidence type="ECO:0000313" key="4">
    <source>
        <dbReference type="Proteomes" id="UP001165343"/>
    </source>
</evidence>
<comment type="caution">
    <text evidence="3">The sequence shown here is derived from an EMBL/GenBank/DDBJ whole genome shotgun (WGS) entry which is preliminary data.</text>
</comment>
<feature type="region of interest" description="Disordered" evidence="1">
    <location>
        <begin position="118"/>
        <end position="145"/>
    </location>
</feature>
<dbReference type="EMBL" id="JAMGBC010000001">
    <property type="protein sequence ID" value="MCL6678019.1"/>
    <property type="molecule type" value="Genomic_DNA"/>
</dbReference>
<feature type="domain" description="EF-hand" evidence="2">
    <location>
        <begin position="65"/>
        <end position="82"/>
    </location>
</feature>
<evidence type="ECO:0000259" key="2">
    <source>
        <dbReference type="Pfam" id="PF13202"/>
    </source>
</evidence>
<evidence type="ECO:0000313" key="3">
    <source>
        <dbReference type="EMBL" id="MCL6678019.1"/>
    </source>
</evidence>
<sequence>MWRFLAGALASLLLVTGAFLVWQGRAEGGPQLPPPPPGGSAPPSILAPAARSAPEATPKSREEKRFNRADKNKDGKILLDELLQPRRKPFAKLDRNGDSRLSFEEWAASTVEKFKGADADRNGQLTRAEYASTAPKPRPKPRCGC</sequence>
<keyword evidence="3" id="KW-0418">Kinase</keyword>
<accession>A0ABT0RCN6</accession>
<feature type="region of interest" description="Disordered" evidence="1">
    <location>
        <begin position="25"/>
        <end position="80"/>
    </location>
</feature>
<dbReference type="InterPro" id="IPR011992">
    <property type="entry name" value="EF-hand-dom_pair"/>
</dbReference>
<feature type="compositionally biased region" description="Low complexity" evidence="1">
    <location>
        <begin position="41"/>
        <end position="54"/>
    </location>
</feature>
<dbReference type="GO" id="GO:0016301">
    <property type="term" value="F:kinase activity"/>
    <property type="evidence" value="ECO:0007669"/>
    <property type="project" value="UniProtKB-KW"/>
</dbReference>
<protein>
    <submittedName>
        <fullName evidence="3">Histidine kinase</fullName>
    </submittedName>
</protein>
<dbReference type="SUPFAM" id="SSF47473">
    <property type="entry name" value="EF-hand"/>
    <property type="match status" value="1"/>
</dbReference>
<feature type="compositionally biased region" description="Pro residues" evidence="1">
    <location>
        <begin position="31"/>
        <end position="40"/>
    </location>
</feature>
<proteinExistence type="predicted"/>
<feature type="compositionally biased region" description="Basic and acidic residues" evidence="1">
    <location>
        <begin position="58"/>
        <end position="79"/>
    </location>
</feature>
<name>A0ABT0RCN6_9SPHN</name>
<reference evidence="3" key="1">
    <citation type="submission" date="2022-05" db="EMBL/GenBank/DDBJ databases">
        <authorList>
            <person name="Jo J.-H."/>
            <person name="Im W.-T."/>
        </authorList>
    </citation>
    <scope>NUCLEOTIDE SEQUENCE</scope>
    <source>
        <strain evidence="3">RG327</strain>
    </source>
</reference>
<gene>
    <name evidence="3" type="ORF">LZ519_01605</name>
</gene>
<evidence type="ECO:0000256" key="1">
    <source>
        <dbReference type="SAM" id="MobiDB-lite"/>
    </source>
</evidence>
<dbReference type="Pfam" id="PF13202">
    <property type="entry name" value="EF-hand_5"/>
    <property type="match status" value="2"/>
</dbReference>
<feature type="domain" description="EF-hand" evidence="2">
    <location>
        <begin position="90"/>
        <end position="107"/>
    </location>
</feature>
<keyword evidence="3" id="KW-0808">Transferase</keyword>
<dbReference type="InterPro" id="IPR002048">
    <property type="entry name" value="EF_hand_dom"/>
</dbReference>
<dbReference type="Gene3D" id="1.10.238.10">
    <property type="entry name" value="EF-hand"/>
    <property type="match status" value="1"/>
</dbReference>
<keyword evidence="4" id="KW-1185">Reference proteome</keyword>